<reference evidence="1 2" key="1">
    <citation type="submission" date="2019-08" db="EMBL/GenBank/DDBJ databases">
        <title>Six bacteriophages against potato bacterial diseases.</title>
        <authorList>
            <person name="Zhang X."/>
            <person name="Kering K."/>
        </authorList>
    </citation>
    <scope>NUCLEOTIDE SEQUENCE [LARGE SCALE GENOMIC DNA]</scope>
</reference>
<evidence type="ECO:0000313" key="2">
    <source>
        <dbReference type="Proteomes" id="UP000326781"/>
    </source>
</evidence>
<dbReference type="EMBL" id="MN270891">
    <property type="protein sequence ID" value="QFP93775.1"/>
    <property type="molecule type" value="Genomic_DNA"/>
</dbReference>
<protein>
    <submittedName>
        <fullName evidence="1">Uncharacterized protein</fullName>
    </submittedName>
</protein>
<evidence type="ECO:0000313" key="1">
    <source>
        <dbReference type="EMBL" id="QFP93775.1"/>
    </source>
</evidence>
<sequence>MATNKFQALNKMQKSLRVYASQLGSVSKAWELSVSFTRDGITRTRGVSFIQRIGNKYHVTLTGQTFNSFMAALGSLVNLWLESLRNLIFSMFGQYDGKSINRTDEAVNNFLAPVPQVEKPRLPTYDRGPKKEVLHPLRRLVTKVFGGVYSR</sequence>
<accession>A0A5P8D433</accession>
<organism evidence="1 2">
    <name type="scientific">Pectobacterium phage Wc4</name>
    <dbReference type="NCBI Taxonomy" id="2652428"/>
    <lineage>
        <taxon>Viruses</taxon>
        <taxon>Duplodnaviria</taxon>
        <taxon>Heunggongvirae</taxon>
        <taxon>Uroviricota</taxon>
        <taxon>Caudoviricetes</taxon>
        <taxon>Andersonviridae</taxon>
        <taxon>Andersonviridae incertae sedis</taxon>
        <taxon>Arnovirus</taxon>
        <taxon>Arnovirus Wc4</taxon>
    </lineage>
</organism>
<keyword evidence="2" id="KW-1185">Reference proteome</keyword>
<name>A0A5P8D433_9CAUD</name>
<dbReference type="Proteomes" id="UP000326781">
    <property type="component" value="Segment"/>
</dbReference>
<proteinExistence type="predicted"/>